<evidence type="ECO:0000259" key="9">
    <source>
        <dbReference type="Pfam" id="PF06429"/>
    </source>
</evidence>
<evidence type="ECO:0000313" key="12">
    <source>
        <dbReference type="Proteomes" id="UP000011765"/>
    </source>
</evidence>
<evidence type="ECO:0000256" key="1">
    <source>
        <dbReference type="ARBA" id="ARBA00004365"/>
    </source>
</evidence>
<dbReference type="GO" id="GO:0009424">
    <property type="term" value="C:bacterial-type flagellum hook"/>
    <property type="evidence" value="ECO:0007669"/>
    <property type="project" value="InterPro"/>
</dbReference>
<dbReference type="STRING" id="747365.Thena_1691"/>
<comment type="similarity">
    <text evidence="3">Belongs to the flagella basal body rod proteins family.</text>
</comment>
<dbReference type="eggNOG" id="COG1256">
    <property type="taxonomic scope" value="Bacteria"/>
</dbReference>
<dbReference type="EMBL" id="CP002690">
    <property type="protein sequence ID" value="AEE15301.1"/>
    <property type="molecule type" value="Genomic_DNA"/>
</dbReference>
<dbReference type="InterPro" id="IPR001444">
    <property type="entry name" value="Flag_bb_rod_N"/>
</dbReference>
<sequence length="936" mass="98264">MSTISSFLGLQIAQSALASNQLAMDVTGHNVANANTASYSRQSPVFVQNTPLSYPTSGEVGTGVNISTIKRYRDSFIDAQLRNASSLQSYYDTSSTLLQQVQTALAEPSNIGLQTSLQNFFSAFQSLANNPSDLSTRQLVISDSQNLIFSYQSLYNGLIDLRNQLSSSLSTLATNVNTIAQNIYTLNKQIAVVNASGQQPNDLLDQRDNLVDQLAKLVNVSYTTDQSGNLLVSIGGHSLVSTAGYDSLTVIPDTSNPSDPNDPTSQPMSKLVWSSDGMNANVSGGQIGATLDMRDINLVNYLNQLNSQATSLMSAVNYLNSQGYPLNSTYLVSDISPTLNFFTGNSITTMGIDSRIINNPALIGASSTGGSGDGEIAQAIANLQNEPIYGFPVNQTSVSGSVLPVQYLSSTGYNLSSANIDVGSSGIYNLDFSNATTAQRTLTIQLGGLPSQSIIIDQNNFGSLANLISDINSKIMANSALTSPPHAIEDSPSTLNLALGSATQAQRTLTVNGVNITADAANYNSVNDLINDINTQIAASSLSGHVQAYNDGGLLGFKVIDSSTSSLSVSGDTSGLLGFSSVGVQNANSTPLIQAYQDGNLLAFKLVDNYQGSTPIQDANFKGSSFIASGLQALAFPTAIGSALTFPLNIATTSNATLNFTLNNASSPTTISIPTGTYTNINSLVSAWNTALGSSSLKGQVYAESINGNLAFYTPNLGISSLTVTGDGTQGFDSTGITNSAQADSNLYNFAMYGATANGVDPRSRTLTVMLTNNLTGQVTTSNIYLPSGNYSNASAIASKLNSIYGSSGMPLYGITVGTDGESLTFVTSNPNQSIRVLGEYSSALGFKNYDGSFTVANAYISMTSNIGTQGQQATTNYTNQSNVVTLLQNQQQSVQGVSMDEEMTNLIQYQTAYSASARVINAINSMLDKLINSTG</sequence>
<dbReference type="InterPro" id="IPR010930">
    <property type="entry name" value="Flg_bb/hook_C_dom"/>
</dbReference>
<evidence type="ECO:0000256" key="2">
    <source>
        <dbReference type="ARBA" id="ARBA00004613"/>
    </source>
</evidence>
<keyword evidence="11" id="KW-0969">Cilium</keyword>
<feature type="domain" description="Flagellar basal body rod protein N-terminal" evidence="8">
    <location>
        <begin position="10"/>
        <end position="37"/>
    </location>
</feature>
<evidence type="ECO:0000259" key="10">
    <source>
        <dbReference type="Pfam" id="PF22638"/>
    </source>
</evidence>
<evidence type="ECO:0000256" key="4">
    <source>
        <dbReference type="ARBA" id="ARBA00016244"/>
    </source>
</evidence>
<evidence type="ECO:0000259" key="8">
    <source>
        <dbReference type="Pfam" id="PF00460"/>
    </source>
</evidence>
<dbReference type="KEGG" id="tnr:Thena_1691"/>
<evidence type="ECO:0000256" key="6">
    <source>
        <dbReference type="ARBA" id="ARBA00023143"/>
    </source>
</evidence>
<dbReference type="NCBIfam" id="TIGR02492">
    <property type="entry name" value="flgK_ends"/>
    <property type="match status" value="1"/>
</dbReference>
<keyword evidence="5" id="KW-0964">Secreted</keyword>
<keyword evidence="12" id="KW-1185">Reference proteome</keyword>
<feature type="domain" description="Flagellar hook-associated protein FlgK helical" evidence="10">
    <location>
        <begin position="98"/>
        <end position="328"/>
    </location>
</feature>
<feature type="signal peptide" evidence="7">
    <location>
        <begin position="1"/>
        <end position="18"/>
    </location>
</feature>
<dbReference type="InterPro" id="IPR002371">
    <property type="entry name" value="FlgK"/>
</dbReference>
<organism evidence="11 12">
    <name type="scientific">Thermodesulfobium narugense DSM 14796</name>
    <dbReference type="NCBI Taxonomy" id="747365"/>
    <lineage>
        <taxon>Bacteria</taxon>
        <taxon>Pseudomonadati</taxon>
        <taxon>Thermodesulfobiota</taxon>
        <taxon>Thermodesulfobiia</taxon>
        <taxon>Thermodesulfobiales</taxon>
        <taxon>Thermodesulfobiaceae</taxon>
        <taxon>Thermodesulfobium</taxon>
    </lineage>
</organism>
<name>M1E7K2_9BACT</name>
<dbReference type="PRINTS" id="PR01005">
    <property type="entry name" value="FLGHOOKAP1"/>
</dbReference>
<dbReference type="GO" id="GO:0005576">
    <property type="term" value="C:extracellular region"/>
    <property type="evidence" value="ECO:0007669"/>
    <property type="project" value="UniProtKB-SubCell"/>
</dbReference>
<feature type="domain" description="Flagellar basal-body/hook protein C-terminal" evidence="9">
    <location>
        <begin position="896"/>
        <end position="933"/>
    </location>
</feature>
<protein>
    <recommendedName>
        <fullName evidence="4">Flagellar hook-associated protein 1</fullName>
    </recommendedName>
</protein>
<dbReference type="HOGENOM" id="CLU_012762_1_1_9"/>
<dbReference type="eggNOG" id="COG4786">
    <property type="taxonomic scope" value="Bacteria"/>
</dbReference>
<dbReference type="GO" id="GO:0044780">
    <property type="term" value="P:bacterial-type flagellum assembly"/>
    <property type="evidence" value="ECO:0007669"/>
    <property type="project" value="InterPro"/>
</dbReference>
<accession>M1E7K2</accession>
<evidence type="ECO:0000256" key="5">
    <source>
        <dbReference type="ARBA" id="ARBA00022525"/>
    </source>
</evidence>
<dbReference type="RefSeq" id="WP_013757021.1">
    <property type="nucleotide sequence ID" value="NC_015499.1"/>
</dbReference>
<dbReference type="PANTHER" id="PTHR30033:SF1">
    <property type="entry name" value="FLAGELLAR HOOK-ASSOCIATED PROTEIN 1"/>
    <property type="match status" value="1"/>
</dbReference>
<comment type="subcellular location">
    <subcellularLocation>
        <location evidence="1">Bacterial flagellum</location>
    </subcellularLocation>
    <subcellularLocation>
        <location evidence="2">Secreted</location>
    </subcellularLocation>
</comment>
<proteinExistence type="inferred from homology"/>
<evidence type="ECO:0000313" key="11">
    <source>
        <dbReference type="EMBL" id="AEE15301.1"/>
    </source>
</evidence>
<feature type="chain" id="PRO_5004014795" description="Flagellar hook-associated protein 1" evidence="7">
    <location>
        <begin position="19"/>
        <end position="936"/>
    </location>
</feature>
<dbReference type="Proteomes" id="UP000011765">
    <property type="component" value="Chromosome"/>
</dbReference>
<dbReference type="Pfam" id="PF06429">
    <property type="entry name" value="Flg_bbr_C"/>
    <property type="match status" value="1"/>
</dbReference>
<gene>
    <name evidence="11" type="ORF">Thena_1691</name>
</gene>
<dbReference type="Pfam" id="PF22638">
    <property type="entry name" value="FlgK_D1"/>
    <property type="match status" value="1"/>
</dbReference>
<keyword evidence="11" id="KW-0282">Flagellum</keyword>
<dbReference type="InterPro" id="IPR053927">
    <property type="entry name" value="FlgK_helical"/>
</dbReference>
<reference evidence="11 12" key="1">
    <citation type="submission" date="2011-04" db="EMBL/GenBank/DDBJ databases">
        <title>The complete genome of Thermodesulfobium narugense DSM 14796.</title>
        <authorList>
            <consortium name="US DOE Joint Genome Institute (JGI-PGF)"/>
            <person name="Lucas S."/>
            <person name="Han J."/>
            <person name="Lapidus A."/>
            <person name="Bruce D."/>
            <person name="Goodwin L."/>
            <person name="Pitluck S."/>
            <person name="Peters L."/>
            <person name="Kyrpides N."/>
            <person name="Mavromatis K."/>
            <person name="Pagani I."/>
            <person name="Ivanova N."/>
            <person name="Ovchinnikova G."/>
            <person name="Zhang X."/>
            <person name="Saunders L."/>
            <person name="Detter J.C."/>
            <person name="Tapia R."/>
            <person name="Han C."/>
            <person name="Land M."/>
            <person name="Hauser L."/>
            <person name="Markowitz V."/>
            <person name="Cheng J.-F."/>
            <person name="Hugenholtz P."/>
            <person name="Woyke T."/>
            <person name="Wu D."/>
            <person name="Spring S."/>
            <person name="Schroeder M."/>
            <person name="Brambilla E."/>
            <person name="Klenk H.-P."/>
            <person name="Eisen J.A."/>
        </authorList>
    </citation>
    <scope>NUCLEOTIDE SEQUENCE [LARGE SCALE GENOMIC DNA]</scope>
    <source>
        <strain evidence="11 12">DSM 14796</strain>
    </source>
</reference>
<dbReference type="AlphaFoldDB" id="M1E7K2"/>
<dbReference type="SUPFAM" id="SSF64518">
    <property type="entry name" value="Phase 1 flagellin"/>
    <property type="match status" value="2"/>
</dbReference>
<evidence type="ECO:0000256" key="3">
    <source>
        <dbReference type="ARBA" id="ARBA00009677"/>
    </source>
</evidence>
<keyword evidence="11" id="KW-0966">Cell projection</keyword>
<dbReference type="GO" id="GO:0005198">
    <property type="term" value="F:structural molecule activity"/>
    <property type="evidence" value="ECO:0007669"/>
    <property type="project" value="InterPro"/>
</dbReference>
<evidence type="ECO:0000256" key="7">
    <source>
        <dbReference type="SAM" id="SignalP"/>
    </source>
</evidence>
<dbReference type="Pfam" id="PF00460">
    <property type="entry name" value="Flg_bb_rod"/>
    <property type="match status" value="1"/>
</dbReference>
<dbReference type="PANTHER" id="PTHR30033">
    <property type="entry name" value="FLAGELLAR HOOK-ASSOCIATED PROTEIN 1"/>
    <property type="match status" value="1"/>
</dbReference>
<dbReference type="OrthoDB" id="9802553at2"/>
<keyword evidence="6" id="KW-0975">Bacterial flagellum</keyword>
<keyword evidence="7" id="KW-0732">Signal</keyword>